<dbReference type="PANTHER" id="PTHR46072">
    <property type="entry name" value="AMIDASE-RELATED-RELATED"/>
    <property type="match status" value="1"/>
</dbReference>
<dbReference type="GO" id="GO:0004040">
    <property type="term" value="F:amidase activity"/>
    <property type="evidence" value="ECO:0007669"/>
    <property type="project" value="UniProtKB-EC"/>
</dbReference>
<dbReference type="AlphaFoldDB" id="A0A2B7WYW1"/>
<keyword evidence="9" id="KW-1185">Reference proteome</keyword>
<feature type="active site" description="Charge relay system" evidence="5">
    <location>
        <position position="211"/>
    </location>
</feature>
<accession>A0A2B7WYW1</accession>
<dbReference type="STRING" id="1447883.A0A2B7WYW1"/>
<dbReference type="PANTHER" id="PTHR46072:SF11">
    <property type="entry name" value="AMIDASE-RELATED"/>
    <property type="match status" value="1"/>
</dbReference>
<sequence length="545" mass="58936">MTGSKPTWGSVGAAKRDALLASIPAEWVIPDDIFPPESQLEVTSFPIKSGWFTPRELEITGCTAAEILDKTTSGAWTAEEVTRAFCKRAAAAHQLTNCLSETLFPEALATAKELDAHFAATGKPIGPLHGLPISLKDNFNIVGKDSTIGFTAFVNSPATYNSTLTDLLRNAGAVLYVKTNVPTAMMIAETVNNVFGRTVNPHNRKLTSGGSSGGESALIAFGGSALGVGTDIGGSLRIPAACTGIFTLRPSAGRFPNFLTKSGLAGQESVLSVNGPMAAQLSGIELYTRIVTNAQPWLRDPKCVPMPWCSVERKEKLKLAVLWDDGVVKPTPPVRRALRETVEKLRKAGHEVVDWSAEGHKEAGDILDRFFLSDGGKSVEALLSGADEPIRPEMDRYGTAKDRGVYDLWQLHLERNALQKMYMDRWNACEGLDGILCPTTPYATVEHSKFRYVGYTGIYNILDYSCMTFPSGVCVDSAVDVPVTNETPLNEHDELAQKECKFLPPPHPDNASAVHGMSVGLQLVGRRLEEEKVIMMTDVVLSALS</sequence>
<dbReference type="EC" id="3.5.1.4" evidence="3"/>
<keyword evidence="4" id="KW-0378">Hydrolase</keyword>
<dbReference type="EMBL" id="PDNA01000232">
    <property type="protein sequence ID" value="PGH01799.1"/>
    <property type="molecule type" value="Genomic_DNA"/>
</dbReference>
<reference evidence="8 9" key="1">
    <citation type="submission" date="2017-10" db="EMBL/GenBank/DDBJ databases">
        <title>Comparative genomics in systemic dimorphic fungi from Ajellomycetaceae.</title>
        <authorList>
            <person name="Munoz J.F."/>
            <person name="Mcewen J.G."/>
            <person name="Clay O.K."/>
            <person name="Cuomo C.A."/>
        </authorList>
    </citation>
    <scope>NUCLEOTIDE SEQUENCE [LARGE SCALE GENOMIC DNA]</scope>
    <source>
        <strain evidence="8 9">UAMH7299</strain>
    </source>
</reference>
<name>A0A2B7WYW1_POLH7</name>
<evidence type="ECO:0000256" key="5">
    <source>
        <dbReference type="PIRSR" id="PIRSR001221-1"/>
    </source>
</evidence>
<evidence type="ECO:0000313" key="8">
    <source>
        <dbReference type="EMBL" id="PGH01799.1"/>
    </source>
</evidence>
<evidence type="ECO:0000256" key="6">
    <source>
        <dbReference type="PIRSR" id="PIRSR001221-2"/>
    </source>
</evidence>
<dbReference type="InterPro" id="IPR036928">
    <property type="entry name" value="AS_sf"/>
</dbReference>
<dbReference type="Proteomes" id="UP000224634">
    <property type="component" value="Unassembled WGS sequence"/>
</dbReference>
<comment type="similarity">
    <text evidence="2">Belongs to the amidase family.</text>
</comment>
<dbReference type="PROSITE" id="PS00571">
    <property type="entry name" value="AMIDASES"/>
    <property type="match status" value="1"/>
</dbReference>
<evidence type="ECO:0000313" key="9">
    <source>
        <dbReference type="Proteomes" id="UP000224634"/>
    </source>
</evidence>
<dbReference type="Pfam" id="PF01425">
    <property type="entry name" value="Amidase"/>
    <property type="match status" value="1"/>
</dbReference>
<comment type="catalytic activity">
    <reaction evidence="1">
        <text>a monocarboxylic acid amide + H2O = a monocarboxylate + NH4(+)</text>
        <dbReference type="Rhea" id="RHEA:12020"/>
        <dbReference type="ChEBI" id="CHEBI:15377"/>
        <dbReference type="ChEBI" id="CHEBI:28938"/>
        <dbReference type="ChEBI" id="CHEBI:35757"/>
        <dbReference type="ChEBI" id="CHEBI:83628"/>
        <dbReference type="EC" id="3.5.1.4"/>
    </reaction>
</comment>
<organism evidence="8 9">
    <name type="scientific">Polytolypa hystricis (strain UAMH7299)</name>
    <dbReference type="NCBI Taxonomy" id="1447883"/>
    <lineage>
        <taxon>Eukaryota</taxon>
        <taxon>Fungi</taxon>
        <taxon>Dikarya</taxon>
        <taxon>Ascomycota</taxon>
        <taxon>Pezizomycotina</taxon>
        <taxon>Eurotiomycetes</taxon>
        <taxon>Eurotiomycetidae</taxon>
        <taxon>Onygenales</taxon>
        <taxon>Onygenales incertae sedis</taxon>
        <taxon>Polytolypa</taxon>
    </lineage>
</organism>
<dbReference type="SUPFAM" id="SSF75304">
    <property type="entry name" value="Amidase signature (AS) enzymes"/>
    <property type="match status" value="1"/>
</dbReference>
<evidence type="ECO:0000256" key="4">
    <source>
        <dbReference type="ARBA" id="ARBA00022801"/>
    </source>
</evidence>
<proteinExistence type="inferred from homology"/>
<protein>
    <recommendedName>
        <fullName evidence="3">amidase</fullName>
        <ecNumber evidence="3">3.5.1.4</ecNumber>
    </recommendedName>
</protein>
<evidence type="ECO:0000256" key="2">
    <source>
        <dbReference type="ARBA" id="ARBA00009199"/>
    </source>
</evidence>
<comment type="caution">
    <text evidence="8">The sequence shown here is derived from an EMBL/GenBank/DDBJ whole genome shotgun (WGS) entry which is preliminary data.</text>
</comment>
<feature type="binding site" evidence="6">
    <location>
        <position position="185"/>
    </location>
    <ligand>
        <name>substrate</name>
    </ligand>
</feature>
<feature type="domain" description="Amidase" evidence="7">
    <location>
        <begin position="80"/>
        <end position="533"/>
    </location>
</feature>
<feature type="binding site" evidence="6">
    <location>
        <begin position="232"/>
        <end position="235"/>
    </location>
    <ligand>
        <name>substrate</name>
    </ligand>
</feature>
<dbReference type="InterPro" id="IPR023631">
    <property type="entry name" value="Amidase_dom"/>
</dbReference>
<feature type="binding site" evidence="6">
    <location>
        <position position="211"/>
    </location>
    <ligand>
        <name>substrate</name>
    </ligand>
</feature>
<dbReference type="Gene3D" id="3.90.1300.10">
    <property type="entry name" value="Amidase signature (AS) domain"/>
    <property type="match status" value="1"/>
</dbReference>
<feature type="active site" description="Charge relay system" evidence="5">
    <location>
        <position position="136"/>
    </location>
</feature>
<dbReference type="InterPro" id="IPR020556">
    <property type="entry name" value="Amidase_CS"/>
</dbReference>
<evidence type="ECO:0000259" key="7">
    <source>
        <dbReference type="Pfam" id="PF01425"/>
    </source>
</evidence>
<gene>
    <name evidence="8" type="ORF">AJ80_08966</name>
</gene>
<dbReference type="PIRSF" id="PIRSF001221">
    <property type="entry name" value="Amidase_fungi"/>
    <property type="match status" value="1"/>
</dbReference>
<evidence type="ECO:0000256" key="1">
    <source>
        <dbReference type="ARBA" id="ARBA00001311"/>
    </source>
</evidence>
<evidence type="ECO:0000256" key="3">
    <source>
        <dbReference type="ARBA" id="ARBA00012922"/>
    </source>
</evidence>
<dbReference type="OrthoDB" id="6428749at2759"/>
<feature type="active site" description="Acyl-ester intermediate" evidence="5">
    <location>
        <position position="235"/>
    </location>
</feature>